<evidence type="ECO:0000313" key="3">
    <source>
        <dbReference type="Proteomes" id="UP001302321"/>
    </source>
</evidence>
<dbReference type="Proteomes" id="UP001302321">
    <property type="component" value="Unassembled WGS sequence"/>
</dbReference>
<name>A0AAN6W436_9PEZI</name>
<proteinExistence type="predicted"/>
<feature type="region of interest" description="Disordered" evidence="1">
    <location>
        <begin position="42"/>
        <end position="62"/>
    </location>
</feature>
<dbReference type="EMBL" id="MU866251">
    <property type="protein sequence ID" value="KAK4175039.1"/>
    <property type="molecule type" value="Genomic_DNA"/>
</dbReference>
<keyword evidence="3" id="KW-1185">Reference proteome</keyword>
<gene>
    <name evidence="2" type="ORF">QBC36DRAFT_355703</name>
</gene>
<feature type="non-terminal residue" evidence="2">
    <location>
        <position position="1"/>
    </location>
</feature>
<evidence type="ECO:0000256" key="1">
    <source>
        <dbReference type="SAM" id="MobiDB-lite"/>
    </source>
</evidence>
<comment type="caution">
    <text evidence="2">The sequence shown here is derived from an EMBL/GenBank/DDBJ whole genome shotgun (WGS) entry which is preliminary data.</text>
</comment>
<reference evidence="2" key="1">
    <citation type="journal article" date="2023" name="Mol. Phylogenet. Evol.">
        <title>Genome-scale phylogeny and comparative genomics of the fungal order Sordariales.</title>
        <authorList>
            <person name="Hensen N."/>
            <person name="Bonometti L."/>
            <person name="Westerberg I."/>
            <person name="Brannstrom I.O."/>
            <person name="Guillou S."/>
            <person name="Cros-Aarteil S."/>
            <person name="Calhoun S."/>
            <person name="Haridas S."/>
            <person name="Kuo A."/>
            <person name="Mondo S."/>
            <person name="Pangilinan J."/>
            <person name="Riley R."/>
            <person name="LaButti K."/>
            <person name="Andreopoulos B."/>
            <person name="Lipzen A."/>
            <person name="Chen C."/>
            <person name="Yan M."/>
            <person name="Daum C."/>
            <person name="Ng V."/>
            <person name="Clum A."/>
            <person name="Steindorff A."/>
            <person name="Ohm R.A."/>
            <person name="Martin F."/>
            <person name="Silar P."/>
            <person name="Natvig D.O."/>
            <person name="Lalanne C."/>
            <person name="Gautier V."/>
            <person name="Ament-Velasquez S.L."/>
            <person name="Kruys A."/>
            <person name="Hutchinson M.I."/>
            <person name="Powell A.J."/>
            <person name="Barry K."/>
            <person name="Miller A.N."/>
            <person name="Grigoriev I.V."/>
            <person name="Debuchy R."/>
            <person name="Gladieux P."/>
            <person name="Hiltunen Thoren M."/>
            <person name="Johannesson H."/>
        </authorList>
    </citation>
    <scope>NUCLEOTIDE SEQUENCE</scope>
    <source>
        <strain evidence="2">CBS 892.96</strain>
    </source>
</reference>
<evidence type="ECO:0000313" key="2">
    <source>
        <dbReference type="EMBL" id="KAK4175039.1"/>
    </source>
</evidence>
<organism evidence="2 3">
    <name type="scientific">Triangularia setosa</name>
    <dbReference type="NCBI Taxonomy" id="2587417"/>
    <lineage>
        <taxon>Eukaryota</taxon>
        <taxon>Fungi</taxon>
        <taxon>Dikarya</taxon>
        <taxon>Ascomycota</taxon>
        <taxon>Pezizomycotina</taxon>
        <taxon>Sordariomycetes</taxon>
        <taxon>Sordariomycetidae</taxon>
        <taxon>Sordariales</taxon>
        <taxon>Podosporaceae</taxon>
        <taxon>Triangularia</taxon>
    </lineage>
</organism>
<sequence>SQAPDPPIFRRNQYEGVIDGRWYLLCIIKDESTGQLKVVKSRKDGYQQSKGHCGGQNRHQAT</sequence>
<protein>
    <submittedName>
        <fullName evidence="2">Uncharacterized protein</fullName>
    </submittedName>
</protein>
<accession>A0AAN6W436</accession>
<dbReference type="AlphaFoldDB" id="A0AAN6W436"/>
<reference evidence="2" key="2">
    <citation type="submission" date="2023-05" db="EMBL/GenBank/DDBJ databases">
        <authorList>
            <consortium name="Lawrence Berkeley National Laboratory"/>
            <person name="Steindorff A."/>
            <person name="Hensen N."/>
            <person name="Bonometti L."/>
            <person name="Westerberg I."/>
            <person name="Brannstrom I.O."/>
            <person name="Guillou S."/>
            <person name="Cros-Aarteil S."/>
            <person name="Calhoun S."/>
            <person name="Haridas S."/>
            <person name="Kuo A."/>
            <person name="Mondo S."/>
            <person name="Pangilinan J."/>
            <person name="Riley R."/>
            <person name="Labutti K."/>
            <person name="Andreopoulos B."/>
            <person name="Lipzen A."/>
            <person name="Chen C."/>
            <person name="Yanf M."/>
            <person name="Daum C."/>
            <person name="Ng V."/>
            <person name="Clum A."/>
            <person name="Ohm R."/>
            <person name="Martin F."/>
            <person name="Silar P."/>
            <person name="Natvig D."/>
            <person name="Lalanne C."/>
            <person name="Gautier V."/>
            <person name="Ament-Velasquez S.L."/>
            <person name="Kruys A."/>
            <person name="Hutchinson M.I."/>
            <person name="Powell A.J."/>
            <person name="Barry K."/>
            <person name="Miller A.N."/>
            <person name="Grigoriev I.V."/>
            <person name="Debuchy R."/>
            <person name="Gladieux P."/>
            <person name="Thoren M.H."/>
            <person name="Johannesson H."/>
        </authorList>
    </citation>
    <scope>NUCLEOTIDE SEQUENCE</scope>
    <source>
        <strain evidence="2">CBS 892.96</strain>
    </source>
</reference>